<dbReference type="InterPro" id="IPR036812">
    <property type="entry name" value="NAD(P)_OxRdtase_dom_sf"/>
</dbReference>
<dbReference type="InterPro" id="IPR050523">
    <property type="entry name" value="AKR_Detox_Biosynth"/>
</dbReference>
<organism evidence="2 3">
    <name type="scientific">Pyxidicoccus parkwayensis</name>
    <dbReference type="NCBI Taxonomy" id="2813578"/>
    <lineage>
        <taxon>Bacteria</taxon>
        <taxon>Pseudomonadati</taxon>
        <taxon>Myxococcota</taxon>
        <taxon>Myxococcia</taxon>
        <taxon>Myxococcales</taxon>
        <taxon>Cystobacterineae</taxon>
        <taxon>Myxococcaceae</taxon>
        <taxon>Pyxidicoccus</taxon>
    </lineage>
</organism>
<gene>
    <name evidence="2" type="ORF">JY651_35415</name>
</gene>
<dbReference type="InterPro" id="IPR020471">
    <property type="entry name" value="AKR"/>
</dbReference>
<sequence>MEYTRLGNSGLVVSRLAFGVMTFGSGNIASVYKVDLDAARALVDRALEAGINFFDTADAYAGGQSEEMLGRLLGNRRKDVVLSTKVGMRTGEGLLDTGLSRRHVLASAEASLKRLGTDYLDLYIVHRFDPLTPVEETLEALDQLVRRGSVRYVGFSNWSAWQAARAVGIQERYGWARFTAAQMYYSLVGRDLEHEVLPFVQSAGIGTMVWSPLAGGFLSGKYTRESLKDPNNRLSGFDLLPFDKETGFRVVEMMREIGESSRATVAQVALAWLLKKPGVSTVLLGASKLSQLEDNLGALKVTLSDEQMRRLDEVSPHALYYPSWFNQMLRDSQLDKGLGLAK</sequence>
<evidence type="ECO:0000313" key="2">
    <source>
        <dbReference type="EMBL" id="QSQ20498.1"/>
    </source>
</evidence>
<feature type="domain" description="NADP-dependent oxidoreductase" evidence="1">
    <location>
        <begin position="15"/>
        <end position="314"/>
    </location>
</feature>
<dbReference type="PANTHER" id="PTHR43364">
    <property type="entry name" value="NADH-SPECIFIC METHYLGLYOXAL REDUCTASE-RELATED"/>
    <property type="match status" value="1"/>
</dbReference>
<dbReference type="EMBL" id="CP071090">
    <property type="protein sequence ID" value="QSQ20498.1"/>
    <property type="molecule type" value="Genomic_DNA"/>
</dbReference>
<evidence type="ECO:0000313" key="3">
    <source>
        <dbReference type="Proteomes" id="UP000662747"/>
    </source>
</evidence>
<dbReference type="PRINTS" id="PR00069">
    <property type="entry name" value="ALDKETRDTASE"/>
</dbReference>
<protein>
    <submittedName>
        <fullName evidence="2">Aldo/keto reductase</fullName>
    </submittedName>
</protein>
<proteinExistence type="predicted"/>
<keyword evidence="3" id="KW-1185">Reference proteome</keyword>
<reference evidence="2 3" key="1">
    <citation type="submission" date="2021-02" db="EMBL/GenBank/DDBJ databases">
        <title>De Novo genome assembly of isolated myxobacteria.</title>
        <authorList>
            <person name="Stevens D.C."/>
        </authorList>
    </citation>
    <scope>NUCLEOTIDE SEQUENCE [LARGE SCALE GENOMIC DNA]</scope>
    <source>
        <strain evidence="3">SCPEA02</strain>
    </source>
</reference>
<dbReference type="SUPFAM" id="SSF51430">
    <property type="entry name" value="NAD(P)-linked oxidoreductase"/>
    <property type="match status" value="1"/>
</dbReference>
<dbReference type="CDD" id="cd19091">
    <property type="entry name" value="AKR_PsAKR"/>
    <property type="match status" value="1"/>
</dbReference>
<dbReference type="PANTHER" id="PTHR43364:SF18">
    <property type="entry name" value="OXIDOREDUCTASE"/>
    <property type="match status" value="1"/>
</dbReference>
<dbReference type="Gene3D" id="3.20.20.100">
    <property type="entry name" value="NADP-dependent oxidoreductase domain"/>
    <property type="match status" value="1"/>
</dbReference>
<accession>A0ABX7NWL8</accession>
<dbReference type="RefSeq" id="WP_206722078.1">
    <property type="nucleotide sequence ID" value="NZ_CP071090.1"/>
</dbReference>
<dbReference type="Pfam" id="PF00248">
    <property type="entry name" value="Aldo_ket_red"/>
    <property type="match status" value="1"/>
</dbReference>
<evidence type="ECO:0000259" key="1">
    <source>
        <dbReference type="Pfam" id="PF00248"/>
    </source>
</evidence>
<name>A0ABX7NWL8_9BACT</name>
<dbReference type="Proteomes" id="UP000662747">
    <property type="component" value="Chromosome"/>
</dbReference>
<dbReference type="InterPro" id="IPR023210">
    <property type="entry name" value="NADP_OxRdtase_dom"/>
</dbReference>